<dbReference type="PANTHER" id="PTHR21716:SF67">
    <property type="entry name" value="TRANSPORT PROTEIN YDIK-RELATED"/>
    <property type="match status" value="1"/>
</dbReference>
<evidence type="ECO:0000256" key="5">
    <source>
        <dbReference type="ARBA" id="ARBA00022692"/>
    </source>
</evidence>
<keyword evidence="10" id="KW-1185">Reference proteome</keyword>
<comment type="similarity">
    <text evidence="2">Belongs to the autoinducer-2 exporter (AI-2E) (TC 2.A.86) family.</text>
</comment>
<feature type="transmembrane region" description="Helical" evidence="8">
    <location>
        <begin position="310"/>
        <end position="340"/>
    </location>
</feature>
<gene>
    <name evidence="9" type="ORF">HQ394_15435</name>
</gene>
<comment type="subcellular location">
    <subcellularLocation>
        <location evidence="1">Cell membrane</location>
        <topology evidence="1">Multi-pass membrane protein</topology>
    </subcellularLocation>
</comment>
<feature type="transmembrane region" description="Helical" evidence="8">
    <location>
        <begin position="64"/>
        <end position="87"/>
    </location>
</feature>
<keyword evidence="4" id="KW-1003">Cell membrane</keyword>
<evidence type="ECO:0000256" key="4">
    <source>
        <dbReference type="ARBA" id="ARBA00022475"/>
    </source>
</evidence>
<feature type="transmembrane region" description="Helical" evidence="8">
    <location>
        <begin position="12"/>
        <end position="28"/>
    </location>
</feature>
<dbReference type="Pfam" id="PF01594">
    <property type="entry name" value="AI-2E_transport"/>
    <property type="match status" value="1"/>
</dbReference>
<dbReference type="RefSeq" id="WP_190260943.1">
    <property type="nucleotide sequence ID" value="NZ_CP053923.1"/>
</dbReference>
<sequence length="359" mass="38454">MGHSVRRIEQFIGFGVLAVVVGGCFIVLKPFLPALLWSTILSIATWPAFRWLEARLGGRTSLAAAIMSIVLAVGFLVPLSILGGSLAENFAKFAGNVLGVFETGPPPPPAWVADVPLIGDELSDLWQSYANDTTRFAEAVGEYVKPATEFLLGVGTKIGRGIVDLALSVLVAFFFFRDGAYGAARLRVLMDKVAGPRGRHLLEIAEKTMIGVIYGILGTSLAQGLLAAFGLWLAGVPGALFLGLLTSLLSFVPMGPPMVWLPSTIWLFSVGRIEWGIFMGLWGFGVVSTVDNIIRPYFISLGSALPLLLVYLGVLGGIISFGFLGLFIGPTLLAIAYTIVREWTHSKELDESEQPAAEI</sequence>
<feature type="transmembrane region" description="Helical" evidence="8">
    <location>
        <begin position="273"/>
        <end position="290"/>
    </location>
</feature>
<keyword evidence="3" id="KW-0813">Transport</keyword>
<dbReference type="PANTHER" id="PTHR21716">
    <property type="entry name" value="TRANSMEMBRANE PROTEIN"/>
    <property type="match status" value="1"/>
</dbReference>
<accession>A0A7H1N429</accession>
<evidence type="ECO:0000256" key="6">
    <source>
        <dbReference type="ARBA" id="ARBA00022989"/>
    </source>
</evidence>
<organism evidence="9 10">
    <name type="scientific">Defluviicoccus vanus</name>
    <dbReference type="NCBI Taxonomy" id="111831"/>
    <lineage>
        <taxon>Bacteria</taxon>
        <taxon>Pseudomonadati</taxon>
        <taxon>Pseudomonadota</taxon>
        <taxon>Alphaproteobacteria</taxon>
        <taxon>Rhodospirillales</taxon>
        <taxon>Rhodospirillaceae</taxon>
        <taxon>Defluviicoccus</taxon>
    </lineage>
</organism>
<name>A0A7H1N429_9PROT</name>
<keyword evidence="5 8" id="KW-0812">Transmembrane</keyword>
<proteinExistence type="inferred from homology"/>
<dbReference type="EMBL" id="CP053923">
    <property type="protein sequence ID" value="QNT70465.1"/>
    <property type="molecule type" value="Genomic_DNA"/>
</dbReference>
<protein>
    <submittedName>
        <fullName evidence="9">AI-2E family transporter</fullName>
    </submittedName>
</protein>
<evidence type="ECO:0000256" key="1">
    <source>
        <dbReference type="ARBA" id="ARBA00004651"/>
    </source>
</evidence>
<dbReference type="AlphaFoldDB" id="A0A7H1N429"/>
<keyword evidence="7 8" id="KW-0472">Membrane</keyword>
<dbReference type="InterPro" id="IPR002549">
    <property type="entry name" value="AI-2E-like"/>
</dbReference>
<evidence type="ECO:0000313" key="10">
    <source>
        <dbReference type="Proteomes" id="UP000516369"/>
    </source>
</evidence>
<dbReference type="GO" id="GO:0005886">
    <property type="term" value="C:plasma membrane"/>
    <property type="evidence" value="ECO:0007669"/>
    <property type="project" value="UniProtKB-SubCell"/>
</dbReference>
<feature type="transmembrane region" description="Helical" evidence="8">
    <location>
        <begin position="239"/>
        <end position="261"/>
    </location>
</feature>
<evidence type="ECO:0000256" key="2">
    <source>
        <dbReference type="ARBA" id="ARBA00009773"/>
    </source>
</evidence>
<evidence type="ECO:0000313" key="9">
    <source>
        <dbReference type="EMBL" id="QNT70465.1"/>
    </source>
</evidence>
<feature type="transmembrane region" description="Helical" evidence="8">
    <location>
        <begin position="209"/>
        <end position="233"/>
    </location>
</feature>
<evidence type="ECO:0000256" key="7">
    <source>
        <dbReference type="ARBA" id="ARBA00023136"/>
    </source>
</evidence>
<reference evidence="9 10" key="1">
    <citation type="submission" date="2020-05" db="EMBL/GenBank/DDBJ databases">
        <title>Complete closed genome sequence of Defluviicoccus vanus.</title>
        <authorList>
            <person name="Bessarab I."/>
            <person name="Arumugam K."/>
            <person name="Maszenan A.M."/>
            <person name="Seviour R.J."/>
            <person name="Williams R.B."/>
        </authorList>
    </citation>
    <scope>NUCLEOTIDE SEQUENCE [LARGE SCALE GENOMIC DNA]</scope>
    <source>
        <strain evidence="9 10">Ben 114</strain>
    </source>
</reference>
<dbReference type="KEGG" id="dvn:HQ394_15435"/>
<dbReference type="Proteomes" id="UP000516369">
    <property type="component" value="Chromosome"/>
</dbReference>
<evidence type="ECO:0000256" key="3">
    <source>
        <dbReference type="ARBA" id="ARBA00022448"/>
    </source>
</evidence>
<keyword evidence="6 8" id="KW-1133">Transmembrane helix</keyword>
<dbReference type="PROSITE" id="PS51257">
    <property type="entry name" value="PROKAR_LIPOPROTEIN"/>
    <property type="match status" value="1"/>
</dbReference>
<evidence type="ECO:0000256" key="8">
    <source>
        <dbReference type="SAM" id="Phobius"/>
    </source>
</evidence>